<dbReference type="OMA" id="ENTFIHI"/>
<reference evidence="4" key="2">
    <citation type="journal article" date="2007" name="Science">
        <title>Genome sequence of Aedes aegypti, a major arbovirus vector.</title>
        <authorList>
            <person name="Nene V."/>
            <person name="Wortman J.R."/>
            <person name="Lawson D."/>
            <person name="Haas B."/>
            <person name="Kodira C."/>
            <person name="Tu Z.J."/>
            <person name="Loftus B."/>
            <person name="Xi Z."/>
            <person name="Megy K."/>
            <person name="Grabherr M."/>
            <person name="Ren Q."/>
            <person name="Zdobnov E.M."/>
            <person name="Lobo N.F."/>
            <person name="Campbell K.S."/>
            <person name="Brown S.E."/>
            <person name="Bonaldo M.F."/>
            <person name="Zhu J."/>
            <person name="Sinkins S.P."/>
            <person name="Hogenkamp D.G."/>
            <person name="Amedeo P."/>
            <person name="Arensburger P."/>
            <person name="Atkinson P.W."/>
            <person name="Bidwell S."/>
            <person name="Biedler J."/>
            <person name="Birney E."/>
            <person name="Bruggner R.V."/>
            <person name="Costas J."/>
            <person name="Coy M.R."/>
            <person name="Crabtree J."/>
            <person name="Crawford M."/>
            <person name="Debruyn B."/>
            <person name="Decaprio D."/>
            <person name="Eiglmeier K."/>
            <person name="Eisenstadt E."/>
            <person name="El-Dorry H."/>
            <person name="Gelbart W.M."/>
            <person name="Gomes S.L."/>
            <person name="Hammond M."/>
            <person name="Hannick L.I."/>
            <person name="Hogan J.R."/>
            <person name="Holmes M.H."/>
            <person name="Jaffe D."/>
            <person name="Johnston J.S."/>
            <person name="Kennedy R.C."/>
            <person name="Koo H."/>
            <person name="Kravitz S."/>
            <person name="Kriventseva E.V."/>
            <person name="Kulp D."/>
            <person name="Labutti K."/>
            <person name="Lee E."/>
            <person name="Li S."/>
            <person name="Lovin D.D."/>
            <person name="Mao C."/>
            <person name="Mauceli E."/>
            <person name="Menck C.F."/>
            <person name="Miller J.R."/>
            <person name="Montgomery P."/>
            <person name="Mori A."/>
            <person name="Nascimento A.L."/>
            <person name="Naveira H.F."/>
            <person name="Nusbaum C."/>
            <person name="O'leary S."/>
            <person name="Orvis J."/>
            <person name="Pertea M."/>
            <person name="Quesneville H."/>
            <person name="Reidenbach K.R."/>
            <person name="Rogers Y.H."/>
            <person name="Roth C.W."/>
            <person name="Schneider J.R."/>
            <person name="Schatz M."/>
            <person name="Shumway M."/>
            <person name="Stanke M."/>
            <person name="Stinson E.O."/>
            <person name="Tubio J.M."/>
            <person name="Vanzee J.P."/>
            <person name="Verjovski-Almeida S."/>
            <person name="Werner D."/>
            <person name="White O."/>
            <person name="Wyder S."/>
            <person name="Zeng Q."/>
            <person name="Zhao Q."/>
            <person name="Zhao Y."/>
            <person name="Hill C.A."/>
            <person name="Raikhel A.S."/>
            <person name="Soares M.B."/>
            <person name="Knudson D.L."/>
            <person name="Lee N.H."/>
            <person name="Galagan J."/>
            <person name="Salzberg S.L."/>
            <person name="Paulsen I.T."/>
            <person name="Dimopoulos G."/>
            <person name="Collins F.H."/>
            <person name="Birren B."/>
            <person name="Fraser-Liggett C.M."/>
            <person name="Severson D.W."/>
        </authorList>
    </citation>
    <scope>NUCLEOTIDE SEQUENCE [LARGE SCALE GENOMIC DNA]</scope>
    <source>
        <strain evidence="4">Liverpool</strain>
    </source>
</reference>
<dbReference type="STRING" id="7159.Q1DGK5"/>
<dbReference type="PANTHER" id="PTHR10502:SF233">
    <property type="entry name" value="ANNEXIN B9"/>
    <property type="match status" value="1"/>
</dbReference>
<dbReference type="PROSITE" id="PS51897">
    <property type="entry name" value="ANNEXIN_2"/>
    <property type="match status" value="2"/>
</dbReference>
<dbReference type="Proteomes" id="UP000682892">
    <property type="component" value="Unassembled WGS sequence"/>
</dbReference>
<dbReference type="InterPro" id="IPR037104">
    <property type="entry name" value="Annexin_sf"/>
</dbReference>
<dbReference type="VEuPathDB" id="VectorBase:AAEL011302"/>
<dbReference type="AlphaFoldDB" id="Q1DGK5"/>
<dbReference type="InterPro" id="IPR018502">
    <property type="entry name" value="Annexin_repeat"/>
</dbReference>
<comment type="similarity">
    <text evidence="1">Belongs to the annexin family.</text>
</comment>
<evidence type="ECO:0000256" key="3">
    <source>
        <dbReference type="ARBA" id="ARBA00023216"/>
    </source>
</evidence>
<keyword evidence="3" id="KW-0041">Annexin</keyword>
<dbReference type="PANTHER" id="PTHR10502">
    <property type="entry name" value="ANNEXIN"/>
    <property type="match status" value="1"/>
</dbReference>
<dbReference type="GO" id="GO:0005737">
    <property type="term" value="C:cytoplasm"/>
    <property type="evidence" value="ECO:0007669"/>
    <property type="project" value="TreeGrafter"/>
</dbReference>
<sequence length="123" mass="13883">NQILVTRSYQQLRAVFDAYEGMAGHTVEDAIKREFSGAIEEGFKAIVRCVRSKVQYFAKRLHSSMAGLGTNDKTLIRIIVSRSEIDLGDIKEAFQEMYGKSLESWIKVNIALSFAFLAHHVTN</sequence>
<dbReference type="eggNOG" id="KOG0819">
    <property type="taxonomic scope" value="Eukaryota"/>
</dbReference>
<protein>
    <submittedName>
        <fullName evidence="4">AAEL015595-PA</fullName>
    </submittedName>
</protein>
<dbReference type="GO" id="GO:0005886">
    <property type="term" value="C:plasma membrane"/>
    <property type="evidence" value="ECO:0007669"/>
    <property type="project" value="TreeGrafter"/>
</dbReference>
<evidence type="ECO:0000313" key="5">
    <source>
        <dbReference type="Proteomes" id="UP000682892"/>
    </source>
</evidence>
<dbReference type="FunFam" id="1.10.220.10:FF:000001">
    <property type="entry name" value="Annexin"/>
    <property type="match status" value="1"/>
</dbReference>
<evidence type="ECO:0000313" key="4">
    <source>
        <dbReference type="EMBL" id="EAT32284.1"/>
    </source>
</evidence>
<dbReference type="Gene3D" id="1.10.220.10">
    <property type="entry name" value="Annexin"/>
    <property type="match status" value="2"/>
</dbReference>
<reference evidence="4" key="3">
    <citation type="submission" date="2012-09" db="EMBL/GenBank/DDBJ databases">
        <authorList>
            <consortium name="VectorBase"/>
        </authorList>
    </citation>
    <scope>NUCLEOTIDE SEQUENCE</scope>
    <source>
        <strain evidence="4">Liverpool</strain>
    </source>
</reference>
<dbReference type="GO" id="GO:0032509">
    <property type="term" value="P:endosome transport via multivesicular body sorting pathway"/>
    <property type="evidence" value="ECO:0007669"/>
    <property type="project" value="TreeGrafter"/>
</dbReference>
<dbReference type="PaxDb" id="7159-AAEL015595-PA"/>
<dbReference type="GO" id="GO:0005509">
    <property type="term" value="F:calcium ion binding"/>
    <property type="evidence" value="ECO:0007669"/>
    <property type="project" value="InterPro"/>
</dbReference>
<dbReference type="FunFam" id="1.10.220.10:FF:000031">
    <property type="entry name" value="AGAP012930-PA"/>
    <property type="match status" value="1"/>
</dbReference>
<feature type="non-terminal residue" evidence="4">
    <location>
        <position position="1"/>
    </location>
</feature>
<dbReference type="SMART" id="SM00335">
    <property type="entry name" value="ANX"/>
    <property type="match status" value="2"/>
</dbReference>
<dbReference type="HOGENOM" id="CLU_1334768_0_0_1"/>
<reference evidence="4" key="1">
    <citation type="submission" date="2005-10" db="EMBL/GenBank/DDBJ databases">
        <authorList>
            <person name="Loftus B.J."/>
            <person name="Nene V.M."/>
            <person name="Hannick L.I."/>
            <person name="Bidwell S."/>
            <person name="Haas B."/>
            <person name="Amedeo P."/>
            <person name="Orvis J."/>
            <person name="Wortman J.R."/>
            <person name="White O.R."/>
            <person name="Salzberg S."/>
            <person name="Shumway M."/>
            <person name="Koo H."/>
            <person name="Zhao Y."/>
            <person name="Holmes M."/>
            <person name="Miller J."/>
            <person name="Schatz M."/>
            <person name="Pop M."/>
            <person name="Pai G."/>
            <person name="Utterback T."/>
            <person name="Rogers Y.-H."/>
            <person name="Kravitz S."/>
            <person name="Fraser C.M."/>
        </authorList>
    </citation>
    <scope>NUCLEOTIDE SEQUENCE</scope>
    <source>
        <strain evidence="4">Liverpool</strain>
    </source>
</reference>
<evidence type="ECO:0000256" key="1">
    <source>
        <dbReference type="ARBA" id="ARBA00007831"/>
    </source>
</evidence>
<dbReference type="SUPFAM" id="SSF47874">
    <property type="entry name" value="Annexin"/>
    <property type="match status" value="1"/>
</dbReference>
<organism evidence="4 5">
    <name type="scientific">Aedes aegypti</name>
    <name type="common">Yellowfever mosquito</name>
    <name type="synonym">Culex aegypti</name>
    <dbReference type="NCBI Taxonomy" id="7159"/>
    <lineage>
        <taxon>Eukaryota</taxon>
        <taxon>Metazoa</taxon>
        <taxon>Ecdysozoa</taxon>
        <taxon>Arthropoda</taxon>
        <taxon>Hexapoda</taxon>
        <taxon>Insecta</taxon>
        <taxon>Pterygota</taxon>
        <taxon>Neoptera</taxon>
        <taxon>Endopterygota</taxon>
        <taxon>Diptera</taxon>
        <taxon>Nematocera</taxon>
        <taxon>Culicoidea</taxon>
        <taxon>Culicidae</taxon>
        <taxon>Culicinae</taxon>
        <taxon>Aedini</taxon>
        <taxon>Aedes</taxon>
        <taxon>Stegomyia</taxon>
    </lineage>
</organism>
<accession>Q1DGK5</accession>
<evidence type="ECO:0000256" key="2">
    <source>
        <dbReference type="ARBA" id="ARBA00022737"/>
    </source>
</evidence>
<dbReference type="EMBL" id="CH901396">
    <property type="protein sequence ID" value="EAT32284.1"/>
    <property type="molecule type" value="Genomic_DNA"/>
</dbReference>
<dbReference type="GO" id="GO:0005544">
    <property type="term" value="F:calcium-dependent phospholipid binding"/>
    <property type="evidence" value="ECO:0007669"/>
    <property type="project" value="InterPro"/>
</dbReference>
<keyword evidence="2" id="KW-0677">Repeat</keyword>
<dbReference type="PhylomeDB" id="Q1DGK5"/>
<dbReference type="GO" id="GO:0005634">
    <property type="term" value="C:nucleus"/>
    <property type="evidence" value="ECO:0007669"/>
    <property type="project" value="TreeGrafter"/>
</dbReference>
<dbReference type="GO" id="GO:0001786">
    <property type="term" value="F:phosphatidylserine binding"/>
    <property type="evidence" value="ECO:0007669"/>
    <property type="project" value="TreeGrafter"/>
</dbReference>
<proteinExistence type="inferred from homology"/>
<dbReference type="Pfam" id="PF00191">
    <property type="entry name" value="Annexin"/>
    <property type="match status" value="2"/>
</dbReference>
<feature type="non-terminal residue" evidence="4">
    <location>
        <position position="123"/>
    </location>
</feature>
<name>Q1DGK5_AEDAE</name>
<dbReference type="GO" id="GO:0012506">
    <property type="term" value="C:vesicle membrane"/>
    <property type="evidence" value="ECO:0007669"/>
    <property type="project" value="TreeGrafter"/>
</dbReference>
<gene>
    <name evidence="4" type="ORF">AaeL_AAEL015595</name>
</gene>